<sequence>LILTLCLIATVSSGSTTPGLELSDITYSSYYTFVSPSASGPKAGTISFTVANNRTDDPIECKGVNSNPFANFYGSTVYDCITSGKEEEKANAEDCHVCWTDSMSFSFDTTVAGTRNLTVNMIWTCADEGVYSLSAWSLLNFSCEKWTCTNNLWSLETNLLYSNTTTVCAPTKLSFSISDVKVVK</sequence>
<proteinExistence type="predicted"/>
<dbReference type="EMBL" id="ML976216">
    <property type="protein sequence ID" value="KAF1936035.1"/>
    <property type="molecule type" value="Genomic_DNA"/>
</dbReference>
<dbReference type="Proteomes" id="UP000800038">
    <property type="component" value="Unassembled WGS sequence"/>
</dbReference>
<evidence type="ECO:0000313" key="1">
    <source>
        <dbReference type="EMBL" id="KAF1936035.1"/>
    </source>
</evidence>
<name>A0A6A5S614_9PLEO</name>
<gene>
    <name evidence="1" type="ORF">EJ02DRAFT_314500</name>
</gene>
<organism evidence="1 2">
    <name type="scientific">Clathrospora elynae</name>
    <dbReference type="NCBI Taxonomy" id="706981"/>
    <lineage>
        <taxon>Eukaryota</taxon>
        <taxon>Fungi</taxon>
        <taxon>Dikarya</taxon>
        <taxon>Ascomycota</taxon>
        <taxon>Pezizomycotina</taxon>
        <taxon>Dothideomycetes</taxon>
        <taxon>Pleosporomycetidae</taxon>
        <taxon>Pleosporales</taxon>
        <taxon>Diademaceae</taxon>
        <taxon>Clathrospora</taxon>
    </lineage>
</organism>
<keyword evidence="2" id="KW-1185">Reference proteome</keyword>
<protein>
    <recommendedName>
        <fullName evidence="3">AA1-like domain-containing protein</fullName>
    </recommendedName>
</protein>
<reference evidence="1" key="1">
    <citation type="journal article" date="2020" name="Stud. Mycol.">
        <title>101 Dothideomycetes genomes: a test case for predicting lifestyles and emergence of pathogens.</title>
        <authorList>
            <person name="Haridas S."/>
            <person name="Albert R."/>
            <person name="Binder M."/>
            <person name="Bloem J."/>
            <person name="Labutti K."/>
            <person name="Salamov A."/>
            <person name="Andreopoulos B."/>
            <person name="Baker S."/>
            <person name="Barry K."/>
            <person name="Bills G."/>
            <person name="Bluhm B."/>
            <person name="Cannon C."/>
            <person name="Castanera R."/>
            <person name="Culley D."/>
            <person name="Daum C."/>
            <person name="Ezra D."/>
            <person name="Gonzalez J."/>
            <person name="Henrissat B."/>
            <person name="Kuo A."/>
            <person name="Liang C."/>
            <person name="Lipzen A."/>
            <person name="Lutzoni F."/>
            <person name="Magnuson J."/>
            <person name="Mondo S."/>
            <person name="Nolan M."/>
            <person name="Ohm R."/>
            <person name="Pangilinan J."/>
            <person name="Park H.-J."/>
            <person name="Ramirez L."/>
            <person name="Alfaro M."/>
            <person name="Sun H."/>
            <person name="Tritt A."/>
            <person name="Yoshinaga Y."/>
            <person name="Zwiers L.-H."/>
            <person name="Turgeon B."/>
            <person name="Goodwin S."/>
            <person name="Spatafora J."/>
            <person name="Crous P."/>
            <person name="Grigoriev I."/>
        </authorList>
    </citation>
    <scope>NUCLEOTIDE SEQUENCE</scope>
    <source>
        <strain evidence="1">CBS 161.51</strain>
    </source>
</reference>
<dbReference type="AlphaFoldDB" id="A0A6A5S614"/>
<evidence type="ECO:0000313" key="2">
    <source>
        <dbReference type="Proteomes" id="UP000800038"/>
    </source>
</evidence>
<dbReference type="OrthoDB" id="3539798at2759"/>
<accession>A0A6A5S614</accession>
<feature type="non-terminal residue" evidence="1">
    <location>
        <position position="184"/>
    </location>
</feature>
<feature type="non-terminal residue" evidence="1">
    <location>
        <position position="1"/>
    </location>
</feature>
<evidence type="ECO:0008006" key="3">
    <source>
        <dbReference type="Google" id="ProtNLM"/>
    </source>
</evidence>